<keyword evidence="4" id="KW-0479">Metal-binding</keyword>
<dbReference type="PANTHER" id="PTHR43690">
    <property type="entry name" value="NARDILYSIN"/>
    <property type="match status" value="1"/>
</dbReference>
<comment type="similarity">
    <text evidence="2 8">Belongs to the peptidase M16 family.</text>
</comment>
<evidence type="ECO:0000256" key="2">
    <source>
        <dbReference type="ARBA" id="ARBA00007261"/>
    </source>
</evidence>
<evidence type="ECO:0000313" key="11">
    <source>
        <dbReference type="EMBL" id="WOF13149.1"/>
    </source>
</evidence>
<evidence type="ECO:0000256" key="8">
    <source>
        <dbReference type="RuleBase" id="RU004447"/>
    </source>
</evidence>
<accession>A0ABZ0FXX0</accession>
<keyword evidence="6" id="KW-0862">Zinc</keyword>
<evidence type="ECO:0000256" key="7">
    <source>
        <dbReference type="ARBA" id="ARBA00023049"/>
    </source>
</evidence>
<protein>
    <submittedName>
        <fullName evidence="11">Insulinase family protein</fullName>
    </submittedName>
</protein>
<dbReference type="Proteomes" id="UP001302374">
    <property type="component" value="Chromosome"/>
</dbReference>
<reference evidence="11 12" key="1">
    <citation type="submission" date="2019-09" db="EMBL/GenBank/DDBJ databases">
        <title>Butyricimonas paravirosa DSM 105722 (=214-4 = JCM 18677 = CCUG 65563).</title>
        <authorList>
            <person name="Le Roy T."/>
            <person name="Cani P.D."/>
        </authorList>
    </citation>
    <scope>NUCLEOTIDE SEQUENCE [LARGE SCALE GENOMIC DNA]</scope>
    <source>
        <strain evidence="11 12">DSM 105722</strain>
    </source>
</reference>
<keyword evidence="7" id="KW-0482">Metalloprotease</keyword>
<evidence type="ECO:0000256" key="3">
    <source>
        <dbReference type="ARBA" id="ARBA00022670"/>
    </source>
</evidence>
<feature type="domain" description="Peptidase M16 C-terminal" evidence="10">
    <location>
        <begin position="222"/>
        <end position="405"/>
    </location>
</feature>
<evidence type="ECO:0000313" key="12">
    <source>
        <dbReference type="Proteomes" id="UP001302374"/>
    </source>
</evidence>
<dbReference type="InterPro" id="IPR050626">
    <property type="entry name" value="Peptidase_M16"/>
</dbReference>
<feature type="domain" description="Peptidase M16 C-terminal" evidence="10">
    <location>
        <begin position="695"/>
        <end position="870"/>
    </location>
</feature>
<dbReference type="EMBL" id="CP043839">
    <property type="protein sequence ID" value="WOF13149.1"/>
    <property type="molecule type" value="Genomic_DNA"/>
</dbReference>
<dbReference type="InterPro" id="IPR011249">
    <property type="entry name" value="Metalloenz_LuxS/M16"/>
</dbReference>
<dbReference type="InterPro" id="IPR007863">
    <property type="entry name" value="Peptidase_M16_C"/>
</dbReference>
<name>A0ABZ0FXX0_9BACT</name>
<evidence type="ECO:0000256" key="5">
    <source>
        <dbReference type="ARBA" id="ARBA00022801"/>
    </source>
</evidence>
<dbReference type="InterPro" id="IPR001431">
    <property type="entry name" value="Pept_M16_Zn_BS"/>
</dbReference>
<dbReference type="Pfam" id="PF05193">
    <property type="entry name" value="Peptidase_M16_C"/>
    <property type="match status" value="2"/>
</dbReference>
<keyword evidence="3" id="KW-0645">Protease</keyword>
<feature type="domain" description="Peptidase M16 N-terminal" evidence="9">
    <location>
        <begin position="61"/>
        <end position="186"/>
    </location>
</feature>
<dbReference type="PANTHER" id="PTHR43690:SF34">
    <property type="entry name" value="ZINC PROTEASE PQQL-LIKE"/>
    <property type="match status" value="1"/>
</dbReference>
<keyword evidence="12" id="KW-1185">Reference proteome</keyword>
<evidence type="ECO:0000256" key="4">
    <source>
        <dbReference type="ARBA" id="ARBA00022723"/>
    </source>
</evidence>
<keyword evidence="5" id="KW-0378">Hydrolase</keyword>
<dbReference type="Pfam" id="PF00675">
    <property type="entry name" value="Peptidase_M16"/>
    <property type="match status" value="1"/>
</dbReference>
<dbReference type="InterPro" id="IPR011765">
    <property type="entry name" value="Pept_M16_N"/>
</dbReference>
<evidence type="ECO:0000259" key="10">
    <source>
        <dbReference type="Pfam" id="PF05193"/>
    </source>
</evidence>
<evidence type="ECO:0000259" key="9">
    <source>
        <dbReference type="Pfam" id="PF00675"/>
    </source>
</evidence>
<evidence type="ECO:0000256" key="6">
    <source>
        <dbReference type="ARBA" id="ARBA00022833"/>
    </source>
</evidence>
<gene>
    <name evidence="11" type="ORF">F1644_13140</name>
</gene>
<sequence>MVVPDVSGTTLFLREYMRKIVLLLLLGFAQLYSNAQYKMDTPVPLNPDVKHGKLNNGLTYFICKNNEPAGQANFYIIQNVGALMENDAQNGLAHFLEHMAFNGTENFPGNSISEILKKYGVSMNAHVNAQTGHNETVYYLAGIPTKEEGLIDTCLLVLHDWSRYIAFDEKTIDKERKVIIEEERTRMDVGERLRAKTMPVMLKGSKYVKHNIIGDMDVIRNFKPQMLIDYYNEWYRPDLQAIVVVGDFDMERMEKKVIDLFSQIPAVKNPTPRPFYPVPLKGDVSYSLVLDKDVPYSFVSLNILLETTKPELKNHGYMKEALVEALYSLMFQSRMAKLTQQKNTPCLAADSRMNALVRGYRVYAISTTAALNQEDKALELVYKENERLKKFGFTETELTDAKKLLLASFDNLYKDKGKLSSGQIAAELQSYFLENEPAPGLEYYYRFVQTVIPQITVEEVSAKAKEWITRDNMVISIAGPKNAIHLTKGEVLNVLKRVEKMNLEPYEKEETTAGELMIGKLAGGKIIEEKELPTLNAREWVLDNGARVLFRKANYEKNQVEVMAYSKGGASLYSKDMLPSAMMLGSFMPTYGIGNLSMKELQQYLEGKNVRFRVSVDPLSESVLGSATPQTLEILMQLIYLGFEKPRFDKVTHELMMQQARASLQTSRVNDSLQMIMNNYNPRIVLYNQDFLDQVSLEKIERIYRDRIQDASDFTFFIVGDVEAEQVQPLVEKYIGSIKSTYRKENWKDNGVRCPQGVTRKVIELDGEKAKATEIAIYSKEMPYTVKDNIYLGILKSILNARCLQSIREDAGGTYNIDVQGSAEREPYNVYNLSISFDCDPARLDELRSILFNVIEKMVKEGPRQDELVQLVIAIRDAYNETMQHNPFWMNALMMQALYDLDITDPKNQNDILDYVTPGDIQEFARRLFENANLMDISFVTRVK</sequence>
<organism evidence="11 12">
    <name type="scientific">Butyricimonas paravirosa</name>
    <dbReference type="NCBI Taxonomy" id="1472417"/>
    <lineage>
        <taxon>Bacteria</taxon>
        <taxon>Pseudomonadati</taxon>
        <taxon>Bacteroidota</taxon>
        <taxon>Bacteroidia</taxon>
        <taxon>Bacteroidales</taxon>
        <taxon>Odoribacteraceae</taxon>
        <taxon>Butyricimonas</taxon>
    </lineage>
</organism>
<evidence type="ECO:0000256" key="1">
    <source>
        <dbReference type="ARBA" id="ARBA00001947"/>
    </source>
</evidence>
<proteinExistence type="inferred from homology"/>
<dbReference type="SUPFAM" id="SSF63411">
    <property type="entry name" value="LuxS/MPP-like metallohydrolase"/>
    <property type="match status" value="4"/>
</dbReference>
<dbReference type="Gene3D" id="3.30.830.10">
    <property type="entry name" value="Metalloenzyme, LuxS/M16 peptidase-like"/>
    <property type="match status" value="4"/>
</dbReference>
<dbReference type="PROSITE" id="PS00143">
    <property type="entry name" value="INSULINASE"/>
    <property type="match status" value="1"/>
</dbReference>
<comment type="cofactor">
    <cofactor evidence="1">
        <name>Zn(2+)</name>
        <dbReference type="ChEBI" id="CHEBI:29105"/>
    </cofactor>
</comment>